<proteinExistence type="predicted"/>
<dbReference type="EMBL" id="BAABIL010000165">
    <property type="protein sequence ID" value="GAA4972517.1"/>
    <property type="molecule type" value="Genomic_DNA"/>
</dbReference>
<keyword evidence="4" id="KW-1185">Reference proteome</keyword>
<keyword evidence="1" id="KW-0233">DNA recombination</keyword>
<dbReference type="Pfam" id="PF00589">
    <property type="entry name" value="Phage_integrase"/>
    <property type="match status" value="1"/>
</dbReference>
<dbReference type="InterPro" id="IPR050090">
    <property type="entry name" value="Tyrosine_recombinase_XerCD"/>
</dbReference>
<dbReference type="PANTHER" id="PTHR30349:SF91">
    <property type="entry name" value="INTA PROTEIN"/>
    <property type="match status" value="1"/>
</dbReference>
<dbReference type="PANTHER" id="PTHR30349">
    <property type="entry name" value="PHAGE INTEGRASE-RELATED"/>
    <property type="match status" value="1"/>
</dbReference>
<sequence>MRQTLQRTPEGLVFVPPKSERSRRTVFPPAVAGAALRDHRRAMVAEALHRSRPIATDALVFTNSIGSPMEPRNVSRAFVKLLQSVGLRRVRLHDLWHTRATLLLVQGVPARAVIEVLGHSGIALTLNTYSHVLPPMHQGCCAVHG</sequence>
<accession>A0ABP9HK23</accession>
<name>A0ABP9HK23_9ACTN</name>
<evidence type="ECO:0000313" key="3">
    <source>
        <dbReference type="EMBL" id="GAA4972517.1"/>
    </source>
</evidence>
<gene>
    <name evidence="3" type="ORF">GCM10023225_12570</name>
</gene>
<dbReference type="SUPFAM" id="SSF56349">
    <property type="entry name" value="DNA breaking-rejoining enzymes"/>
    <property type="match status" value="1"/>
</dbReference>
<dbReference type="InterPro" id="IPR013762">
    <property type="entry name" value="Integrase-like_cat_sf"/>
</dbReference>
<evidence type="ECO:0000256" key="1">
    <source>
        <dbReference type="ARBA" id="ARBA00023172"/>
    </source>
</evidence>
<dbReference type="PROSITE" id="PS51898">
    <property type="entry name" value="TYR_RECOMBINASE"/>
    <property type="match status" value="1"/>
</dbReference>
<dbReference type="InterPro" id="IPR011010">
    <property type="entry name" value="DNA_brk_join_enz"/>
</dbReference>
<dbReference type="InterPro" id="IPR002104">
    <property type="entry name" value="Integrase_catalytic"/>
</dbReference>
<reference evidence="4" key="1">
    <citation type="journal article" date="2019" name="Int. J. Syst. Evol. Microbiol.">
        <title>The Global Catalogue of Microorganisms (GCM) 10K type strain sequencing project: providing services to taxonomists for standard genome sequencing and annotation.</title>
        <authorList>
            <consortium name="The Broad Institute Genomics Platform"/>
            <consortium name="The Broad Institute Genome Sequencing Center for Infectious Disease"/>
            <person name="Wu L."/>
            <person name="Ma J."/>
        </authorList>
    </citation>
    <scope>NUCLEOTIDE SEQUENCE [LARGE SCALE GENOMIC DNA]</scope>
    <source>
        <strain evidence="4">JCM 18126</strain>
    </source>
</reference>
<dbReference type="Proteomes" id="UP001501195">
    <property type="component" value="Unassembled WGS sequence"/>
</dbReference>
<dbReference type="Gene3D" id="1.10.443.10">
    <property type="entry name" value="Intergrase catalytic core"/>
    <property type="match status" value="1"/>
</dbReference>
<protein>
    <recommendedName>
        <fullName evidence="2">Tyr recombinase domain-containing protein</fullName>
    </recommendedName>
</protein>
<evidence type="ECO:0000313" key="4">
    <source>
        <dbReference type="Proteomes" id="UP001501195"/>
    </source>
</evidence>
<evidence type="ECO:0000259" key="2">
    <source>
        <dbReference type="PROSITE" id="PS51898"/>
    </source>
</evidence>
<feature type="domain" description="Tyr recombinase" evidence="2">
    <location>
        <begin position="1"/>
        <end position="143"/>
    </location>
</feature>
<organism evidence="3 4">
    <name type="scientific">Kineococcus glutinatus</name>
    <dbReference type="NCBI Taxonomy" id="1070872"/>
    <lineage>
        <taxon>Bacteria</taxon>
        <taxon>Bacillati</taxon>
        <taxon>Actinomycetota</taxon>
        <taxon>Actinomycetes</taxon>
        <taxon>Kineosporiales</taxon>
        <taxon>Kineosporiaceae</taxon>
        <taxon>Kineococcus</taxon>
    </lineage>
</organism>
<comment type="caution">
    <text evidence="3">The sequence shown here is derived from an EMBL/GenBank/DDBJ whole genome shotgun (WGS) entry which is preliminary data.</text>
</comment>